<keyword evidence="2" id="KW-1185">Reference proteome</keyword>
<dbReference type="EMBL" id="JBEGDP010000007">
    <property type="protein sequence ID" value="MEQ7847363.1"/>
    <property type="molecule type" value="Genomic_DNA"/>
</dbReference>
<evidence type="ECO:0000313" key="1">
    <source>
        <dbReference type="EMBL" id="MEQ7847363.1"/>
    </source>
</evidence>
<dbReference type="RefSeq" id="WP_349804414.1">
    <property type="nucleotide sequence ID" value="NZ_JBEGDP010000007.1"/>
</dbReference>
<dbReference type="InterPro" id="IPR024006">
    <property type="entry name" value="Alt_signal_exp_actinobact"/>
</dbReference>
<protein>
    <submittedName>
        <fullName evidence="1">Alternate-type signal peptide domain-containing protein</fullName>
    </submittedName>
</protein>
<proteinExistence type="predicted"/>
<dbReference type="NCBIfam" id="TIGR04089">
    <property type="entry name" value="exp_by_SipW_III"/>
    <property type="match status" value="1"/>
</dbReference>
<name>A0ABV1NY06_9ACTN</name>
<evidence type="ECO:0000313" key="2">
    <source>
        <dbReference type="Proteomes" id="UP001482520"/>
    </source>
</evidence>
<organism evidence="1 2">
    <name type="scientific">Nocardioides kribbensis</name>
    <dbReference type="NCBI Taxonomy" id="305517"/>
    <lineage>
        <taxon>Bacteria</taxon>
        <taxon>Bacillati</taxon>
        <taxon>Actinomycetota</taxon>
        <taxon>Actinomycetes</taxon>
        <taxon>Propionibacteriales</taxon>
        <taxon>Nocardioidaceae</taxon>
        <taxon>Nocardioides</taxon>
    </lineage>
</organism>
<dbReference type="NCBIfam" id="TIGR04088">
    <property type="entry name" value="cognate_SipW"/>
    <property type="match status" value="1"/>
</dbReference>
<comment type="caution">
    <text evidence="1">The sequence shown here is derived from an EMBL/GenBank/DDBJ whole genome shotgun (WGS) entry which is preliminary data.</text>
</comment>
<dbReference type="Proteomes" id="UP001482520">
    <property type="component" value="Unassembled WGS sequence"/>
</dbReference>
<dbReference type="InterPro" id="IPR023833">
    <property type="entry name" value="Signal_pept_SipW-depend-type"/>
</dbReference>
<accession>A0ABV1NY06</accession>
<gene>
    <name evidence="1" type="ORF">V6R90_08745</name>
</gene>
<sequence length="177" mass="17697">MRTIVKGSLAAGAGVVLLLGGAGTLAVWTDAEDLPGTGSTSGYLDLTDPVCDPWELDGGAAFTTQPIVPGDELSHRCTFTLDAAGEHLAATFETSDPVVTETNALVDDLVVSTAYTVAGVPVDPEAGGVAVQDGDVVTAVVTVSFPLGSDNASNVPTAGLQATLEDITVTATQGHSG</sequence>
<reference evidence="1 2" key="1">
    <citation type="submission" date="2024-02" db="EMBL/GenBank/DDBJ databases">
        <title>Full genome sequence of Nocardioides kribbensis.</title>
        <authorList>
            <person name="Poletto B.L."/>
            <person name="Silva G."/>
            <person name="Galante D."/>
            <person name="Campos K.R."/>
            <person name="Santos M.B.N."/>
            <person name="Sacchi C.T."/>
        </authorList>
    </citation>
    <scope>NUCLEOTIDE SEQUENCE [LARGE SCALE GENOMIC DNA]</scope>
    <source>
        <strain evidence="1 2">O4R</strain>
    </source>
</reference>